<protein>
    <submittedName>
        <fullName evidence="2">Uncharacterized protein</fullName>
    </submittedName>
</protein>
<dbReference type="Proteomes" id="UP000823388">
    <property type="component" value="Chromosome 6N"/>
</dbReference>
<feature type="region of interest" description="Disordered" evidence="1">
    <location>
        <begin position="1"/>
        <end position="20"/>
    </location>
</feature>
<evidence type="ECO:0000313" key="3">
    <source>
        <dbReference type="Proteomes" id="UP000823388"/>
    </source>
</evidence>
<keyword evidence="3" id="KW-1185">Reference proteome</keyword>
<sequence length="126" mass="13939">MVTMKEIVAPRGEQPAMSPTATEIAAAARCCAVRRRSSSMNSPPCRRPPRSSPSRRHGSLLSNSPPCSRSLELVVSEQPMSPRCICPGKATMPCMHQVKSYSCTSLEATRLDQREMWCLLILDVHR</sequence>
<dbReference type="AlphaFoldDB" id="A0A8T0QT80"/>
<feature type="compositionally biased region" description="Basic residues" evidence="1">
    <location>
        <begin position="47"/>
        <end position="58"/>
    </location>
</feature>
<reference evidence="2" key="1">
    <citation type="submission" date="2020-05" db="EMBL/GenBank/DDBJ databases">
        <title>WGS assembly of Panicum virgatum.</title>
        <authorList>
            <person name="Lovell J.T."/>
            <person name="Jenkins J."/>
            <person name="Shu S."/>
            <person name="Juenger T.E."/>
            <person name="Schmutz J."/>
        </authorList>
    </citation>
    <scope>NUCLEOTIDE SEQUENCE</scope>
    <source>
        <strain evidence="2">AP13</strain>
    </source>
</reference>
<organism evidence="2 3">
    <name type="scientific">Panicum virgatum</name>
    <name type="common">Blackwell switchgrass</name>
    <dbReference type="NCBI Taxonomy" id="38727"/>
    <lineage>
        <taxon>Eukaryota</taxon>
        <taxon>Viridiplantae</taxon>
        <taxon>Streptophyta</taxon>
        <taxon>Embryophyta</taxon>
        <taxon>Tracheophyta</taxon>
        <taxon>Spermatophyta</taxon>
        <taxon>Magnoliopsida</taxon>
        <taxon>Liliopsida</taxon>
        <taxon>Poales</taxon>
        <taxon>Poaceae</taxon>
        <taxon>PACMAD clade</taxon>
        <taxon>Panicoideae</taxon>
        <taxon>Panicodae</taxon>
        <taxon>Paniceae</taxon>
        <taxon>Panicinae</taxon>
        <taxon>Panicum</taxon>
        <taxon>Panicum sect. Hiantes</taxon>
    </lineage>
</organism>
<proteinExistence type="predicted"/>
<feature type="region of interest" description="Disordered" evidence="1">
    <location>
        <begin position="34"/>
        <end position="67"/>
    </location>
</feature>
<evidence type="ECO:0000256" key="1">
    <source>
        <dbReference type="SAM" id="MobiDB-lite"/>
    </source>
</evidence>
<gene>
    <name evidence="2" type="ORF">PVAP13_6NG014772</name>
</gene>
<name>A0A8T0QT80_PANVG</name>
<evidence type="ECO:0000313" key="2">
    <source>
        <dbReference type="EMBL" id="KAG2576233.1"/>
    </source>
</evidence>
<accession>A0A8T0QT80</accession>
<comment type="caution">
    <text evidence="2">The sequence shown here is derived from an EMBL/GenBank/DDBJ whole genome shotgun (WGS) entry which is preliminary data.</text>
</comment>
<dbReference type="EMBL" id="CM029048">
    <property type="protein sequence ID" value="KAG2576233.1"/>
    <property type="molecule type" value="Genomic_DNA"/>
</dbReference>